<feature type="region of interest" description="Disordered" evidence="1">
    <location>
        <begin position="1"/>
        <end position="170"/>
    </location>
</feature>
<reference evidence="2 3" key="1">
    <citation type="submission" date="2023-09" db="EMBL/GenBank/DDBJ databases">
        <title>Multi-omics analysis of a traditional fermented food reveals byproduct-associated fungal strains for waste-to-food upcycling.</title>
        <authorList>
            <consortium name="Lawrence Berkeley National Laboratory"/>
            <person name="Rekdal V.M."/>
            <person name="Villalobos-Escobedo J.M."/>
            <person name="Rodriguez-Valeron N."/>
            <person name="Garcia M.O."/>
            <person name="Vasquez D.P."/>
            <person name="Damayanti I."/>
            <person name="Sorensen P.M."/>
            <person name="Baidoo E.E."/>
            <person name="De Carvalho A.C."/>
            <person name="Riley R."/>
            <person name="Lipzen A."/>
            <person name="He G."/>
            <person name="Yan M."/>
            <person name="Haridas S."/>
            <person name="Daum C."/>
            <person name="Yoshinaga Y."/>
            <person name="Ng V."/>
            <person name="Grigoriev I.V."/>
            <person name="Munk R."/>
            <person name="Nuraida L."/>
            <person name="Wijaya C.H."/>
            <person name="Morales P.-C."/>
            <person name="Keasling J.D."/>
        </authorList>
    </citation>
    <scope>NUCLEOTIDE SEQUENCE [LARGE SCALE GENOMIC DNA]</scope>
    <source>
        <strain evidence="2 3">FGSC 2613</strain>
    </source>
</reference>
<organism evidence="2 3">
    <name type="scientific">Neurospora intermedia</name>
    <dbReference type="NCBI Taxonomy" id="5142"/>
    <lineage>
        <taxon>Eukaryota</taxon>
        <taxon>Fungi</taxon>
        <taxon>Dikarya</taxon>
        <taxon>Ascomycota</taxon>
        <taxon>Pezizomycotina</taxon>
        <taxon>Sordariomycetes</taxon>
        <taxon>Sordariomycetidae</taxon>
        <taxon>Sordariales</taxon>
        <taxon>Sordariaceae</taxon>
        <taxon>Neurospora</taxon>
    </lineage>
</organism>
<accession>A0ABR3DJK9</accession>
<evidence type="ECO:0000313" key="2">
    <source>
        <dbReference type="EMBL" id="KAL0472859.1"/>
    </source>
</evidence>
<sequence>MAQDKENRSKLRAKEVREVNQYGHASVPSNPSQGENVDTAIANKKDTSGSANDNLVSPGFSRQHHAVTAQRSQHLATPRARFSNVSHPSPVNNLNTGTQHVPSLSQNNQHPFPNPLGNSNVYSQIAEAPHHLHHEEQNQRPIANPLDGYAFDPNVAGASEHHGAPNQVSHPNRHVSYPDPIRNVVVSPHYQQSAPPALHQPANPWQSADYGNLPMASELKQQAANDFEGVAVQHYAYAEDLQYMGSVQAPQVSHNPDYLYFQGVPVQQYQNLQQPIPMGILQGNAAAQPNNFAAVYPDNLSLAQSTGSQGIPPQQHQLSQQPQHMNMVQGIPAVHPNNSPANYYNNAPAADQTGSRAVRPNSLPAAQTNKIPAAHQTGFQLIPPQEDQLPQQPQPMPMMQGTPIAYPYNFQLEAAYPNPIPAAHPIISQPNPVADPLDLGIPQDQPHFIIPGPPHPQANHPAVLALDHIDPDQDINEIIDAAASVLHAGHRQCQHKWVDEDDVEHQCTGRA</sequence>
<gene>
    <name evidence="2" type="ORF">QR685DRAFT_569009</name>
</gene>
<feature type="compositionally biased region" description="Basic and acidic residues" evidence="1">
    <location>
        <begin position="1"/>
        <end position="18"/>
    </location>
</feature>
<dbReference type="Proteomes" id="UP001451303">
    <property type="component" value="Unassembled WGS sequence"/>
</dbReference>
<feature type="compositionally biased region" description="Basic and acidic residues" evidence="1">
    <location>
        <begin position="128"/>
        <end position="138"/>
    </location>
</feature>
<protein>
    <submittedName>
        <fullName evidence="2">Uncharacterized protein</fullName>
    </submittedName>
</protein>
<dbReference type="EMBL" id="JAVLET010000002">
    <property type="protein sequence ID" value="KAL0472859.1"/>
    <property type="molecule type" value="Genomic_DNA"/>
</dbReference>
<comment type="caution">
    <text evidence="2">The sequence shown here is derived from an EMBL/GenBank/DDBJ whole genome shotgun (WGS) entry which is preliminary data.</text>
</comment>
<feature type="compositionally biased region" description="Polar residues" evidence="1">
    <location>
        <begin position="83"/>
        <end position="123"/>
    </location>
</feature>
<feature type="compositionally biased region" description="Polar residues" evidence="1">
    <location>
        <begin position="27"/>
        <end position="36"/>
    </location>
</feature>
<keyword evidence="3" id="KW-1185">Reference proteome</keyword>
<name>A0ABR3DJK9_NEUIN</name>
<evidence type="ECO:0000313" key="3">
    <source>
        <dbReference type="Proteomes" id="UP001451303"/>
    </source>
</evidence>
<evidence type="ECO:0000256" key="1">
    <source>
        <dbReference type="SAM" id="MobiDB-lite"/>
    </source>
</evidence>
<proteinExistence type="predicted"/>